<keyword evidence="2" id="KW-1185">Reference proteome</keyword>
<dbReference type="EMBL" id="CAJJDM010000021">
    <property type="protein sequence ID" value="CAD8055494.1"/>
    <property type="molecule type" value="Genomic_DNA"/>
</dbReference>
<evidence type="ECO:0000313" key="2">
    <source>
        <dbReference type="Proteomes" id="UP000688137"/>
    </source>
</evidence>
<sequence length="308" mass="37277">MGITSALQRKKLLQWIQIGLEEFTNYCKSHTRNEVTPLMVQTFMEVQQISSPRAEIPYKERLPLKVIQDRIYNQDMNMMLKLKKKLHQDRFLLNLFHRLEEGKNNNLSYLLQSLNKKQQKKTQQDKEHKLYYQNIFAEQMQQIQKPIILSPQKQVQQQSLQESDYHLPQFGTPKFDKQEKKDTKKQKKIINKQYYLIQSPKTQNINQLLKQKRRITNLKKANKEECHHRKKSRKQYLIIINQQYFYLQIMNPLVGLMYGSLLKKNSFIYKIEEAQQEHFFSQKLKLNQCKAIQYQWGRLKQQDKILKE</sequence>
<dbReference type="Proteomes" id="UP000688137">
    <property type="component" value="Unassembled WGS sequence"/>
</dbReference>
<gene>
    <name evidence="1" type="ORF">PPRIM_AZ9-3.1.T0230208</name>
</gene>
<dbReference type="AlphaFoldDB" id="A0A8S1KWV2"/>
<organism evidence="1 2">
    <name type="scientific">Paramecium primaurelia</name>
    <dbReference type="NCBI Taxonomy" id="5886"/>
    <lineage>
        <taxon>Eukaryota</taxon>
        <taxon>Sar</taxon>
        <taxon>Alveolata</taxon>
        <taxon>Ciliophora</taxon>
        <taxon>Intramacronucleata</taxon>
        <taxon>Oligohymenophorea</taxon>
        <taxon>Peniculida</taxon>
        <taxon>Parameciidae</taxon>
        <taxon>Paramecium</taxon>
    </lineage>
</organism>
<proteinExistence type="predicted"/>
<name>A0A8S1KWV2_PARPR</name>
<accession>A0A8S1KWV2</accession>
<reference evidence="1" key="1">
    <citation type="submission" date="2021-01" db="EMBL/GenBank/DDBJ databases">
        <authorList>
            <consortium name="Genoscope - CEA"/>
            <person name="William W."/>
        </authorList>
    </citation>
    <scope>NUCLEOTIDE SEQUENCE</scope>
</reference>
<evidence type="ECO:0000313" key="1">
    <source>
        <dbReference type="EMBL" id="CAD8055494.1"/>
    </source>
</evidence>
<protein>
    <submittedName>
        <fullName evidence="1">Uncharacterized protein</fullName>
    </submittedName>
</protein>
<comment type="caution">
    <text evidence="1">The sequence shown here is derived from an EMBL/GenBank/DDBJ whole genome shotgun (WGS) entry which is preliminary data.</text>
</comment>